<feature type="transmembrane region" description="Helical" evidence="2">
    <location>
        <begin position="190"/>
        <end position="216"/>
    </location>
</feature>
<dbReference type="PATRIC" id="fig|1339315.3.peg.896"/>
<dbReference type="InterPro" id="IPR005240">
    <property type="entry name" value="DUF389"/>
</dbReference>
<keyword evidence="2" id="KW-0472">Membrane</keyword>
<feature type="coiled-coil region" evidence="1">
    <location>
        <begin position="351"/>
        <end position="378"/>
    </location>
</feature>
<feature type="transmembrane region" description="Helical" evidence="2">
    <location>
        <begin position="44"/>
        <end position="62"/>
    </location>
</feature>
<keyword evidence="2" id="KW-1133">Transmembrane helix</keyword>
<dbReference type="PANTHER" id="PTHR20992">
    <property type="entry name" value="AT15442P-RELATED"/>
    <property type="match status" value="1"/>
</dbReference>
<dbReference type="EMBL" id="JGCY01000219">
    <property type="protein sequence ID" value="EXY76088.1"/>
    <property type="molecule type" value="Genomic_DNA"/>
</dbReference>
<feature type="transmembrane region" description="Helical" evidence="2">
    <location>
        <begin position="236"/>
        <end position="256"/>
    </location>
</feature>
<dbReference type="Proteomes" id="UP000020529">
    <property type="component" value="Unassembled WGS sequence"/>
</dbReference>
<evidence type="ECO:0000313" key="3">
    <source>
        <dbReference type="EMBL" id="EXY76088.1"/>
    </source>
</evidence>
<keyword evidence="1" id="KW-0175">Coiled coil</keyword>
<evidence type="ECO:0000256" key="2">
    <source>
        <dbReference type="SAM" id="Phobius"/>
    </source>
</evidence>
<evidence type="ECO:0000256" key="1">
    <source>
        <dbReference type="SAM" id="Coils"/>
    </source>
</evidence>
<feature type="transmembrane region" description="Helical" evidence="2">
    <location>
        <begin position="102"/>
        <end position="124"/>
    </location>
</feature>
<feature type="transmembrane region" description="Helical" evidence="2">
    <location>
        <begin position="163"/>
        <end position="184"/>
    </location>
</feature>
<protein>
    <recommendedName>
        <fullName evidence="5">TIGR00341 family protein</fullName>
    </recommendedName>
</protein>
<dbReference type="AlphaFoldDB" id="A0A015UQJ3"/>
<organism evidence="3 4">
    <name type="scientific">Bacteroides fragilis str. 3988T(B)14</name>
    <dbReference type="NCBI Taxonomy" id="1339315"/>
    <lineage>
        <taxon>Bacteria</taxon>
        <taxon>Pseudomonadati</taxon>
        <taxon>Bacteroidota</taxon>
        <taxon>Bacteroidia</taxon>
        <taxon>Bacteroidales</taxon>
        <taxon>Bacteroidaceae</taxon>
        <taxon>Bacteroides</taxon>
    </lineage>
</organism>
<dbReference type="Pfam" id="PF04087">
    <property type="entry name" value="DUF389"/>
    <property type="match status" value="1"/>
</dbReference>
<evidence type="ECO:0000313" key="4">
    <source>
        <dbReference type="Proteomes" id="UP000020529"/>
    </source>
</evidence>
<dbReference type="PANTHER" id="PTHR20992:SF9">
    <property type="entry name" value="AT15442P-RELATED"/>
    <property type="match status" value="1"/>
</dbReference>
<sequence length="455" mass="50926">MKADNRNIFAIKAFLREYLDLRKDKDNELATVDSIRKGVEFKGANLWILIFAIFMASLGLNVNSTAVIIGAMLISPLMGPIMGVGLSVGMNDFELMKRSLKSFLITTAFSVTTATVFFLFTPIAEAQSELLARTSPTIYDVFIALFGGLAGVVALSTKEKGNVIPGVAIATALMPPLCTAGYGLASGNLIYFLGAFYLYFINSVFISLATFIGVRLMHFQRKEFVDKNREKKVRKYIVLIVILTMCPAIYLTMGIIRSTFFEAAANRFVSEQLNFDNTQVLNKKIHYEGDSCEIRVVLIGPEVPEASIAIARSKMKDYKLENTKLIVLQGMNNNEAMDMSSIRAMVMEDFYKNSEQRLQEQQVKIATLQQSLERYKSYDEMSRKIIPELKVLYPSVTALSISHTIETTVDSMKTDTIALAVLKFTRHPKNEEKAKISAWLQARVGAKKLRLIVEE</sequence>
<accession>A0A015UQJ3</accession>
<evidence type="ECO:0008006" key="5">
    <source>
        <dbReference type="Google" id="ProtNLM"/>
    </source>
</evidence>
<feature type="transmembrane region" description="Helical" evidence="2">
    <location>
        <begin position="68"/>
        <end position="90"/>
    </location>
</feature>
<reference evidence="3 4" key="1">
    <citation type="submission" date="2014-02" db="EMBL/GenBank/DDBJ databases">
        <authorList>
            <person name="Sears C."/>
            <person name="Carroll K."/>
            <person name="Sack B.R."/>
            <person name="Qadri F."/>
            <person name="Myers L.L."/>
            <person name="Chung G.-T."/>
            <person name="Escheverria P."/>
            <person name="Fraser C.M."/>
            <person name="Sadzewicz L."/>
            <person name="Shefchek K.A."/>
            <person name="Tallon L."/>
            <person name="Das S.P."/>
            <person name="Daugherty S."/>
            <person name="Mongodin E.F."/>
        </authorList>
    </citation>
    <scope>NUCLEOTIDE SEQUENCE [LARGE SCALE GENOMIC DNA]</scope>
    <source>
        <strain evidence="4">3988T(B)14</strain>
    </source>
</reference>
<dbReference type="RefSeq" id="WP_005783735.1">
    <property type="nucleotide sequence ID" value="NZ_JGCY01000219.1"/>
</dbReference>
<dbReference type="NCBIfam" id="TIGR00341">
    <property type="entry name" value="TIGR00341 family protein"/>
    <property type="match status" value="1"/>
</dbReference>
<dbReference type="GeneID" id="60368369"/>
<proteinExistence type="predicted"/>
<gene>
    <name evidence="3" type="ORF">M124_0079</name>
</gene>
<name>A0A015UQJ3_BACFG</name>
<comment type="caution">
    <text evidence="3">The sequence shown here is derived from an EMBL/GenBank/DDBJ whole genome shotgun (WGS) entry which is preliminary data.</text>
</comment>
<feature type="transmembrane region" description="Helical" evidence="2">
    <location>
        <begin position="136"/>
        <end position="156"/>
    </location>
</feature>
<keyword evidence="2" id="KW-0812">Transmembrane</keyword>